<organism evidence="7 8">
    <name type="scientific">Porites evermanni</name>
    <dbReference type="NCBI Taxonomy" id="104178"/>
    <lineage>
        <taxon>Eukaryota</taxon>
        <taxon>Metazoa</taxon>
        <taxon>Cnidaria</taxon>
        <taxon>Anthozoa</taxon>
        <taxon>Hexacorallia</taxon>
        <taxon>Scleractinia</taxon>
        <taxon>Fungiina</taxon>
        <taxon>Poritidae</taxon>
        <taxon>Porites</taxon>
    </lineage>
</organism>
<accession>A0ABN8M2G3</accession>
<reference evidence="7 8" key="1">
    <citation type="submission" date="2022-05" db="EMBL/GenBank/DDBJ databases">
        <authorList>
            <consortium name="Genoscope - CEA"/>
            <person name="William W."/>
        </authorList>
    </citation>
    <scope>NUCLEOTIDE SEQUENCE [LARGE SCALE GENOMIC DNA]</scope>
</reference>
<keyword evidence="4 6" id="KW-0472">Membrane</keyword>
<keyword evidence="2 6" id="KW-0812">Transmembrane</keyword>
<proteinExistence type="predicted"/>
<dbReference type="Proteomes" id="UP001159427">
    <property type="component" value="Unassembled WGS sequence"/>
</dbReference>
<evidence type="ECO:0000256" key="5">
    <source>
        <dbReference type="SAM" id="MobiDB-lite"/>
    </source>
</evidence>
<protein>
    <submittedName>
        <fullName evidence="7">Uncharacterized protein</fullName>
    </submittedName>
</protein>
<evidence type="ECO:0000256" key="1">
    <source>
        <dbReference type="ARBA" id="ARBA00004141"/>
    </source>
</evidence>
<comment type="subcellular location">
    <subcellularLocation>
        <location evidence="1">Membrane</location>
        <topology evidence="1">Multi-pass membrane protein</topology>
    </subcellularLocation>
</comment>
<evidence type="ECO:0000313" key="7">
    <source>
        <dbReference type="EMBL" id="CAH3022463.1"/>
    </source>
</evidence>
<feature type="transmembrane region" description="Helical" evidence="6">
    <location>
        <begin position="7"/>
        <end position="30"/>
    </location>
</feature>
<evidence type="ECO:0000256" key="4">
    <source>
        <dbReference type="ARBA" id="ARBA00023136"/>
    </source>
</evidence>
<feature type="compositionally biased region" description="Polar residues" evidence="5">
    <location>
        <begin position="376"/>
        <end position="389"/>
    </location>
</feature>
<feature type="transmembrane region" description="Helical" evidence="6">
    <location>
        <begin position="73"/>
        <end position="96"/>
    </location>
</feature>
<keyword evidence="3 6" id="KW-1133">Transmembrane helix</keyword>
<evidence type="ECO:0000313" key="8">
    <source>
        <dbReference type="Proteomes" id="UP001159427"/>
    </source>
</evidence>
<feature type="compositionally biased region" description="Polar residues" evidence="5">
    <location>
        <begin position="406"/>
        <end position="420"/>
    </location>
</feature>
<comment type="caution">
    <text evidence="7">The sequence shown here is derived from an EMBL/GenBank/DDBJ whole genome shotgun (WGS) entry which is preliminary data.</text>
</comment>
<feature type="compositionally biased region" description="Polar residues" evidence="5">
    <location>
        <begin position="343"/>
        <end position="357"/>
    </location>
</feature>
<feature type="compositionally biased region" description="Polar residues" evidence="5">
    <location>
        <begin position="295"/>
        <end position="307"/>
    </location>
</feature>
<evidence type="ECO:0000256" key="6">
    <source>
        <dbReference type="SAM" id="Phobius"/>
    </source>
</evidence>
<evidence type="ECO:0000256" key="3">
    <source>
        <dbReference type="ARBA" id="ARBA00022989"/>
    </source>
</evidence>
<name>A0ABN8M2G3_9CNID</name>
<keyword evidence="8" id="KW-1185">Reference proteome</keyword>
<feature type="compositionally biased region" description="Polar residues" evidence="5">
    <location>
        <begin position="318"/>
        <end position="329"/>
    </location>
</feature>
<feature type="region of interest" description="Disordered" evidence="5">
    <location>
        <begin position="283"/>
        <end position="357"/>
    </location>
</feature>
<sequence length="429" mass="46244">MVSRVKLLQVLSLSQIVLGIVALFTGISSVNVTTYYNGTFGMGIWLGVWILLTGLAGMASAAKPGNYCRIGTFLGCCVVAIVILTICSILIGTVVLKHFQFESSVTRDYYKGKGVFGRENHEDYYKPDQYFVDRNKEGRVGLAVYSCLLVVIIVDVLLNAVSVYVCRDLASSNGQVILAVYSLGKYLATNAGQNNRRTRSAASGRGHISSGTIPVAELGLTRQTWAELVFPGTPGTIQPIHLIQNSDFQFYTPYKLPNYAELYPDGLTNPTVAPNEQTLVTNVPDEPPPEYTPTADATSLPVFSSTESQERSEITEPALSQHTGASTPVLSLHPGDLEAPVSVGSTPSTSLDNNTTIVQISSLRPTSVITDVSMRGSQISEDSHSSGSLPNLVETDESEDLDGTLSVESQNRQSEAMNSERSSEVSETR</sequence>
<feature type="region of interest" description="Disordered" evidence="5">
    <location>
        <begin position="376"/>
        <end position="429"/>
    </location>
</feature>
<feature type="transmembrane region" description="Helical" evidence="6">
    <location>
        <begin position="142"/>
        <end position="165"/>
    </location>
</feature>
<feature type="transmembrane region" description="Helical" evidence="6">
    <location>
        <begin position="42"/>
        <end position="61"/>
    </location>
</feature>
<dbReference type="EMBL" id="CALNXI010000220">
    <property type="protein sequence ID" value="CAH3022463.1"/>
    <property type="molecule type" value="Genomic_DNA"/>
</dbReference>
<dbReference type="InterPro" id="IPR007237">
    <property type="entry name" value="CD20-like"/>
</dbReference>
<evidence type="ECO:0000256" key="2">
    <source>
        <dbReference type="ARBA" id="ARBA00022692"/>
    </source>
</evidence>
<dbReference type="Pfam" id="PF04103">
    <property type="entry name" value="CD20"/>
    <property type="match status" value="1"/>
</dbReference>
<gene>
    <name evidence="7" type="ORF">PEVE_00015574</name>
</gene>